<feature type="transmembrane region" description="Helical" evidence="3">
    <location>
        <begin position="181"/>
        <end position="200"/>
    </location>
</feature>
<dbReference type="AlphaFoldDB" id="A0A7W9YVI7"/>
<evidence type="ECO:0000256" key="1">
    <source>
        <dbReference type="ARBA" id="ARBA00012528"/>
    </source>
</evidence>
<feature type="transmembrane region" description="Helical" evidence="3">
    <location>
        <begin position="6"/>
        <end position="25"/>
    </location>
</feature>
<feature type="transmembrane region" description="Helical" evidence="3">
    <location>
        <begin position="57"/>
        <end position="79"/>
    </location>
</feature>
<gene>
    <name evidence="5" type="ORF">HNQ75_001112</name>
</gene>
<dbReference type="InterPro" id="IPR029787">
    <property type="entry name" value="Nucleotide_cyclase"/>
</dbReference>
<keyword evidence="3" id="KW-0812">Transmembrane</keyword>
<dbReference type="PANTHER" id="PTHR45138:SF9">
    <property type="entry name" value="DIGUANYLATE CYCLASE DGCM-RELATED"/>
    <property type="match status" value="1"/>
</dbReference>
<dbReference type="CDD" id="cd01949">
    <property type="entry name" value="GGDEF"/>
    <property type="match status" value="1"/>
</dbReference>
<dbReference type="PANTHER" id="PTHR45138">
    <property type="entry name" value="REGULATORY COMPONENTS OF SENSORY TRANSDUCTION SYSTEM"/>
    <property type="match status" value="1"/>
</dbReference>
<dbReference type="Proteomes" id="UP000535501">
    <property type="component" value="Unassembled WGS sequence"/>
</dbReference>
<dbReference type="FunFam" id="3.30.70.270:FF:000001">
    <property type="entry name" value="Diguanylate cyclase domain protein"/>
    <property type="match status" value="1"/>
</dbReference>
<feature type="transmembrane region" description="Helical" evidence="3">
    <location>
        <begin position="148"/>
        <end position="169"/>
    </location>
</feature>
<organism evidence="5 6">
    <name type="scientific">Pseudorhizobium flavum</name>
    <dbReference type="NCBI Taxonomy" id="1335061"/>
    <lineage>
        <taxon>Bacteria</taxon>
        <taxon>Pseudomonadati</taxon>
        <taxon>Pseudomonadota</taxon>
        <taxon>Alphaproteobacteria</taxon>
        <taxon>Hyphomicrobiales</taxon>
        <taxon>Rhizobiaceae</taxon>
        <taxon>Rhizobium/Agrobacterium group</taxon>
        <taxon>Pseudorhizobium</taxon>
    </lineage>
</organism>
<dbReference type="Gene3D" id="3.30.70.270">
    <property type="match status" value="1"/>
</dbReference>
<dbReference type="NCBIfam" id="TIGR00254">
    <property type="entry name" value="GGDEF"/>
    <property type="match status" value="1"/>
</dbReference>
<evidence type="ECO:0000313" key="5">
    <source>
        <dbReference type="EMBL" id="MBB6179158.1"/>
    </source>
</evidence>
<dbReference type="RefSeq" id="WP_077547160.1">
    <property type="nucleotide sequence ID" value="NZ_CANLQM010000004.1"/>
</dbReference>
<feature type="transmembrane region" description="Helical" evidence="3">
    <location>
        <begin position="32"/>
        <end position="51"/>
    </location>
</feature>
<evidence type="ECO:0000259" key="4">
    <source>
        <dbReference type="PROSITE" id="PS50887"/>
    </source>
</evidence>
<feature type="transmembrane region" description="Helical" evidence="3">
    <location>
        <begin position="115"/>
        <end position="136"/>
    </location>
</feature>
<keyword evidence="6" id="KW-1185">Reference proteome</keyword>
<comment type="caution">
    <text evidence="5">The sequence shown here is derived from an EMBL/GenBank/DDBJ whole genome shotgun (WGS) entry which is preliminary data.</text>
</comment>
<name>A0A7W9YVI7_9HYPH</name>
<keyword evidence="3" id="KW-0472">Membrane</keyword>
<feature type="domain" description="GGDEF" evidence="4">
    <location>
        <begin position="245"/>
        <end position="378"/>
    </location>
</feature>
<comment type="catalytic activity">
    <reaction evidence="2">
        <text>2 GTP = 3',3'-c-di-GMP + 2 diphosphate</text>
        <dbReference type="Rhea" id="RHEA:24898"/>
        <dbReference type="ChEBI" id="CHEBI:33019"/>
        <dbReference type="ChEBI" id="CHEBI:37565"/>
        <dbReference type="ChEBI" id="CHEBI:58805"/>
        <dbReference type="EC" id="2.7.7.65"/>
    </reaction>
</comment>
<protein>
    <recommendedName>
        <fullName evidence="1">diguanylate cyclase</fullName>
        <ecNumber evidence="1">2.7.7.65</ecNumber>
    </recommendedName>
</protein>
<proteinExistence type="predicted"/>
<dbReference type="SMART" id="SM00267">
    <property type="entry name" value="GGDEF"/>
    <property type="match status" value="1"/>
</dbReference>
<dbReference type="SUPFAM" id="SSF55073">
    <property type="entry name" value="Nucleotide cyclase"/>
    <property type="match status" value="1"/>
</dbReference>
<dbReference type="InterPro" id="IPR050469">
    <property type="entry name" value="Diguanylate_Cyclase"/>
</dbReference>
<dbReference type="PROSITE" id="PS50887">
    <property type="entry name" value="GGDEF"/>
    <property type="match status" value="1"/>
</dbReference>
<dbReference type="InterPro" id="IPR000160">
    <property type="entry name" value="GGDEF_dom"/>
</dbReference>
<evidence type="ECO:0000256" key="2">
    <source>
        <dbReference type="ARBA" id="ARBA00034247"/>
    </source>
</evidence>
<dbReference type="InterPro" id="IPR043128">
    <property type="entry name" value="Rev_trsase/Diguanyl_cyclase"/>
</dbReference>
<dbReference type="GO" id="GO:0052621">
    <property type="term" value="F:diguanylate cyclase activity"/>
    <property type="evidence" value="ECO:0007669"/>
    <property type="project" value="UniProtKB-EC"/>
</dbReference>
<evidence type="ECO:0000256" key="3">
    <source>
        <dbReference type="SAM" id="Phobius"/>
    </source>
</evidence>
<reference evidence="5 6" key="1">
    <citation type="submission" date="2020-08" db="EMBL/GenBank/DDBJ databases">
        <title>Genomic Encyclopedia of Type Strains, Phase IV (KMG-IV): sequencing the most valuable type-strain genomes for metagenomic binning, comparative biology and taxonomic classification.</title>
        <authorList>
            <person name="Goeker M."/>
        </authorList>
    </citation>
    <scope>NUCLEOTIDE SEQUENCE [LARGE SCALE GENOMIC DNA]</scope>
    <source>
        <strain evidence="5 6">DSM 102134</strain>
    </source>
</reference>
<accession>A0A7W9YVI7</accession>
<dbReference type="EMBL" id="JACHEJ010000002">
    <property type="protein sequence ID" value="MBB6179158.1"/>
    <property type="molecule type" value="Genomic_DNA"/>
</dbReference>
<evidence type="ECO:0000313" key="6">
    <source>
        <dbReference type="Proteomes" id="UP000535501"/>
    </source>
</evidence>
<dbReference type="EC" id="2.7.7.65" evidence="1"/>
<dbReference type="Pfam" id="PF00990">
    <property type="entry name" value="GGDEF"/>
    <property type="match status" value="1"/>
</dbReference>
<keyword evidence="3" id="KW-1133">Transmembrane helix</keyword>
<feature type="transmembrane region" description="Helical" evidence="3">
    <location>
        <begin position="91"/>
        <end position="109"/>
    </location>
</feature>
<sequence>MDILTGLVVWAAQATTLSLLLFVWWMRDRSQMFKLSWSFAFALLAGGLLLVGLRGQIATFLSVEIANTMLLASIGLLIGGMQQFDGKRLDPYIAIPALIWVGGMLLPFIREDFSARVILYNVAASIGFAMFIAIVLHIRSGRTWARRLLAGVLGIHIASSLTNAAMAALSVATSFSTMPSPAFVLLPGAFCFVAAVLTGAQMMTERSEERLKALASTDPLTGILNRRGLIDEFQARCSSVVPEKPLVALLHFDIDNFKQINDRYGHQAGDGVLVAFSRLASISLTPRGAFGRMGGEEFASVLRVADMVEAASIAEGLRMTLALQTLSAGEHRFGVTVSVGIALKPAAEADLDHLLSAADRALYAAKAAGRNCTAVEQGNAATIIPSAAMLTRHEMALEIHASEQVATLRRLSAVATS</sequence>